<dbReference type="Proteomes" id="UP000197138">
    <property type="component" value="Unassembled WGS sequence"/>
</dbReference>
<feature type="region of interest" description="Disordered" evidence="1">
    <location>
        <begin position="60"/>
        <end position="89"/>
    </location>
</feature>
<dbReference type="GO" id="GO:0017126">
    <property type="term" value="P:nucleologenesis"/>
    <property type="evidence" value="ECO:0007669"/>
    <property type="project" value="TreeGrafter"/>
</dbReference>
<dbReference type="Pfam" id="PF11523">
    <property type="entry name" value="DUF3223"/>
    <property type="match status" value="1"/>
</dbReference>
<protein>
    <submittedName>
        <fullName evidence="2">Uncharacterized protein</fullName>
    </submittedName>
</protein>
<comment type="caution">
    <text evidence="2">The sequence shown here is derived from an EMBL/GenBank/DDBJ whole genome shotgun (WGS) entry which is preliminary data.</text>
</comment>
<evidence type="ECO:0000313" key="3">
    <source>
        <dbReference type="Proteomes" id="UP000197138"/>
    </source>
</evidence>
<dbReference type="PANTHER" id="PTHR33415:SF12">
    <property type="entry name" value="PROTEIN EMBRYO DEFECTIVE 514"/>
    <property type="match status" value="1"/>
</dbReference>
<evidence type="ECO:0000256" key="1">
    <source>
        <dbReference type="SAM" id="MobiDB-lite"/>
    </source>
</evidence>
<evidence type="ECO:0000313" key="2">
    <source>
        <dbReference type="EMBL" id="OWM74066.1"/>
    </source>
</evidence>
<dbReference type="EMBL" id="MTKT01003794">
    <property type="protein sequence ID" value="OWM74066.1"/>
    <property type="molecule type" value="Genomic_DNA"/>
</dbReference>
<gene>
    <name evidence="2" type="ORF">CDL15_Pgr008377</name>
</gene>
<organism evidence="2 3">
    <name type="scientific">Punica granatum</name>
    <name type="common">Pomegranate</name>
    <dbReference type="NCBI Taxonomy" id="22663"/>
    <lineage>
        <taxon>Eukaryota</taxon>
        <taxon>Viridiplantae</taxon>
        <taxon>Streptophyta</taxon>
        <taxon>Embryophyta</taxon>
        <taxon>Tracheophyta</taxon>
        <taxon>Spermatophyta</taxon>
        <taxon>Magnoliopsida</taxon>
        <taxon>eudicotyledons</taxon>
        <taxon>Gunneridae</taxon>
        <taxon>Pentapetalae</taxon>
        <taxon>rosids</taxon>
        <taxon>malvids</taxon>
        <taxon>Myrtales</taxon>
        <taxon>Lythraceae</taxon>
        <taxon>Punica</taxon>
    </lineage>
</organism>
<dbReference type="GO" id="GO:0005634">
    <property type="term" value="C:nucleus"/>
    <property type="evidence" value="ECO:0007669"/>
    <property type="project" value="TreeGrafter"/>
</dbReference>
<dbReference type="PANTHER" id="PTHR33415">
    <property type="entry name" value="PROTEIN EMBRYO DEFECTIVE 514"/>
    <property type="match status" value="1"/>
</dbReference>
<dbReference type="GO" id="GO:0009658">
    <property type="term" value="P:chloroplast organization"/>
    <property type="evidence" value="ECO:0007669"/>
    <property type="project" value="TreeGrafter"/>
</dbReference>
<reference evidence="3" key="1">
    <citation type="journal article" date="2017" name="Plant J.">
        <title>The pomegranate (Punica granatum L.) genome and the genomics of punicalagin biosynthesis.</title>
        <authorList>
            <person name="Qin G."/>
            <person name="Xu C."/>
            <person name="Ming R."/>
            <person name="Tang H."/>
            <person name="Guyot R."/>
            <person name="Kramer E.M."/>
            <person name="Hu Y."/>
            <person name="Yi X."/>
            <person name="Qi Y."/>
            <person name="Xu X."/>
            <person name="Gao Z."/>
            <person name="Pan H."/>
            <person name="Jian J."/>
            <person name="Tian Y."/>
            <person name="Yue Z."/>
            <person name="Xu Y."/>
        </authorList>
    </citation>
    <scope>NUCLEOTIDE SEQUENCE [LARGE SCALE GENOMIC DNA]</scope>
    <source>
        <strain evidence="3">cv. Dabenzi</strain>
    </source>
</reference>
<dbReference type="GO" id="GO:1901259">
    <property type="term" value="P:chloroplast rRNA processing"/>
    <property type="evidence" value="ECO:0007669"/>
    <property type="project" value="TreeGrafter"/>
</dbReference>
<dbReference type="AlphaFoldDB" id="A0A218WN43"/>
<dbReference type="InterPro" id="IPR044673">
    <property type="entry name" value="DCL-like"/>
</dbReference>
<dbReference type="GO" id="GO:0009507">
    <property type="term" value="C:chloroplast"/>
    <property type="evidence" value="ECO:0007669"/>
    <property type="project" value="TreeGrafter"/>
</dbReference>
<accession>A0A218WN43</accession>
<name>A0A218WN43_PUNGR</name>
<sequence length="112" mass="12582">MMLLKLIKKGHAELDKKIGTVVKAFQVQYHPMFKSWSVLLPCKGRVHNFSFKKCVDHVIPSPEDMKPKPDSGEDHSRKDRGGRAVAVPRGLKVNPSDVEFTSCHENVILTTS</sequence>
<proteinExistence type="predicted"/>
<feature type="compositionally biased region" description="Basic and acidic residues" evidence="1">
    <location>
        <begin position="63"/>
        <end position="82"/>
    </location>
</feature>